<dbReference type="AlphaFoldDB" id="A0A2P6PH92"/>
<reference evidence="1 2" key="1">
    <citation type="journal article" date="2018" name="Nat. Genet.">
        <title>The Rosa genome provides new insights in the design of modern roses.</title>
        <authorList>
            <person name="Bendahmane M."/>
        </authorList>
    </citation>
    <scope>NUCLEOTIDE SEQUENCE [LARGE SCALE GENOMIC DNA]</scope>
    <source>
        <strain evidence="2">cv. Old Blush</strain>
    </source>
</reference>
<evidence type="ECO:0000313" key="2">
    <source>
        <dbReference type="Proteomes" id="UP000238479"/>
    </source>
</evidence>
<protein>
    <submittedName>
        <fullName evidence="1">Uncharacterized protein</fullName>
    </submittedName>
</protein>
<dbReference type="Proteomes" id="UP000238479">
    <property type="component" value="Chromosome 7"/>
</dbReference>
<organism evidence="1 2">
    <name type="scientific">Rosa chinensis</name>
    <name type="common">China rose</name>
    <dbReference type="NCBI Taxonomy" id="74649"/>
    <lineage>
        <taxon>Eukaryota</taxon>
        <taxon>Viridiplantae</taxon>
        <taxon>Streptophyta</taxon>
        <taxon>Embryophyta</taxon>
        <taxon>Tracheophyta</taxon>
        <taxon>Spermatophyta</taxon>
        <taxon>Magnoliopsida</taxon>
        <taxon>eudicotyledons</taxon>
        <taxon>Gunneridae</taxon>
        <taxon>Pentapetalae</taxon>
        <taxon>rosids</taxon>
        <taxon>fabids</taxon>
        <taxon>Rosales</taxon>
        <taxon>Rosaceae</taxon>
        <taxon>Rosoideae</taxon>
        <taxon>Rosoideae incertae sedis</taxon>
        <taxon>Rosa</taxon>
    </lineage>
</organism>
<gene>
    <name evidence="1" type="ORF">RchiOBHm_Chr7g0237531</name>
</gene>
<proteinExistence type="predicted"/>
<evidence type="ECO:0000313" key="1">
    <source>
        <dbReference type="EMBL" id="PRQ21289.1"/>
    </source>
</evidence>
<dbReference type="Gramene" id="PRQ21289">
    <property type="protein sequence ID" value="PRQ21289"/>
    <property type="gene ID" value="RchiOBHm_Chr7g0237531"/>
</dbReference>
<comment type="caution">
    <text evidence="1">The sequence shown here is derived from an EMBL/GenBank/DDBJ whole genome shotgun (WGS) entry which is preliminary data.</text>
</comment>
<accession>A0A2P6PH92</accession>
<name>A0A2P6PH92_ROSCH</name>
<sequence>MSQTIFTKYIKAIEFGELSLGTLPPIIYGDHQKTSRKPLPLALKT</sequence>
<keyword evidence="2" id="KW-1185">Reference proteome</keyword>
<dbReference type="EMBL" id="PDCK01000045">
    <property type="protein sequence ID" value="PRQ21289.1"/>
    <property type="molecule type" value="Genomic_DNA"/>
</dbReference>